<dbReference type="InterPro" id="IPR001387">
    <property type="entry name" value="Cro/C1-type_HTH"/>
</dbReference>
<reference evidence="3" key="1">
    <citation type="journal article" date="2019" name="Int. J. Syst. Evol. Microbiol.">
        <title>The Global Catalogue of Microorganisms (GCM) 10K type strain sequencing project: providing services to taxonomists for standard genome sequencing and annotation.</title>
        <authorList>
            <consortium name="The Broad Institute Genomics Platform"/>
            <consortium name="The Broad Institute Genome Sequencing Center for Infectious Disease"/>
            <person name="Wu L."/>
            <person name="Ma J."/>
        </authorList>
    </citation>
    <scope>NUCLEOTIDE SEQUENCE [LARGE SCALE GENOMIC DNA]</scope>
    <source>
        <strain evidence="3">JCM 4395</strain>
    </source>
</reference>
<evidence type="ECO:0000313" key="2">
    <source>
        <dbReference type="EMBL" id="GAA2482123.1"/>
    </source>
</evidence>
<dbReference type="InterPro" id="IPR010982">
    <property type="entry name" value="Lambda_DNA-bd_dom_sf"/>
</dbReference>
<name>A0ABP5YJ21_STRLO</name>
<keyword evidence="3" id="KW-1185">Reference proteome</keyword>
<evidence type="ECO:0000259" key="1">
    <source>
        <dbReference type="PROSITE" id="PS50943"/>
    </source>
</evidence>
<dbReference type="EMBL" id="BAAASG010000005">
    <property type="protein sequence ID" value="GAA2482123.1"/>
    <property type="molecule type" value="Genomic_DNA"/>
</dbReference>
<dbReference type="Pfam" id="PF19054">
    <property type="entry name" value="DUF5753"/>
    <property type="match status" value="1"/>
</dbReference>
<organism evidence="2 3">
    <name type="scientific">Streptomyces longisporus</name>
    <dbReference type="NCBI Taxonomy" id="1948"/>
    <lineage>
        <taxon>Bacteria</taxon>
        <taxon>Bacillati</taxon>
        <taxon>Actinomycetota</taxon>
        <taxon>Actinomycetes</taxon>
        <taxon>Kitasatosporales</taxon>
        <taxon>Streptomycetaceae</taxon>
        <taxon>Streptomyces</taxon>
    </lineage>
</organism>
<proteinExistence type="predicted"/>
<dbReference type="Gene3D" id="1.10.260.40">
    <property type="entry name" value="lambda repressor-like DNA-binding domains"/>
    <property type="match status" value="1"/>
</dbReference>
<evidence type="ECO:0000313" key="3">
    <source>
        <dbReference type="Proteomes" id="UP001501777"/>
    </source>
</evidence>
<sequence length="286" mass="32066">MEVVAVHIRELDPSASPLDYYGFELRRAREAAGLTQQALGSIVFCTGSLIGQVETTLRVPTREFSERVDAALGTDGTFSRLVGLVLRNQLPSWFQPYAEMEARATNIATFQAQVVYGLLQTPAYARAVLEAGWADKLDDQVAARMERQRILTREKPPLAWVVLDEVVLHRPFGGREVMRQQLTHLLNLQKRRQLRVQLLPFGVGQHPATAGSFTILRFDDDPDIAYSENYDKGYMTANPDVVRDCSHRYDHLQAAALSVEDSAALIARVREERYAEQPGPDRSSLA</sequence>
<gene>
    <name evidence="2" type="ORF">GCM10010276_19100</name>
</gene>
<feature type="domain" description="HTH cro/C1-type" evidence="1">
    <location>
        <begin position="25"/>
        <end position="79"/>
    </location>
</feature>
<dbReference type="SMART" id="SM00530">
    <property type="entry name" value="HTH_XRE"/>
    <property type="match status" value="1"/>
</dbReference>
<dbReference type="InterPro" id="IPR043917">
    <property type="entry name" value="DUF5753"/>
</dbReference>
<dbReference type="Proteomes" id="UP001501777">
    <property type="component" value="Unassembled WGS sequence"/>
</dbReference>
<dbReference type="CDD" id="cd00093">
    <property type="entry name" value="HTH_XRE"/>
    <property type="match status" value="1"/>
</dbReference>
<dbReference type="Pfam" id="PF13560">
    <property type="entry name" value="HTH_31"/>
    <property type="match status" value="1"/>
</dbReference>
<dbReference type="RefSeq" id="WP_344399675.1">
    <property type="nucleotide sequence ID" value="NZ_BAAASG010000005.1"/>
</dbReference>
<dbReference type="PROSITE" id="PS50943">
    <property type="entry name" value="HTH_CROC1"/>
    <property type="match status" value="1"/>
</dbReference>
<dbReference type="SUPFAM" id="SSF47413">
    <property type="entry name" value="lambda repressor-like DNA-binding domains"/>
    <property type="match status" value="1"/>
</dbReference>
<protein>
    <submittedName>
        <fullName evidence="2">Helix-turn-helix transcriptional regulator</fullName>
    </submittedName>
</protein>
<accession>A0ABP5YJ21</accession>
<comment type="caution">
    <text evidence="2">The sequence shown here is derived from an EMBL/GenBank/DDBJ whole genome shotgun (WGS) entry which is preliminary data.</text>
</comment>